<evidence type="ECO:0000256" key="7">
    <source>
        <dbReference type="ARBA" id="ARBA00022737"/>
    </source>
</evidence>
<dbReference type="Pfam" id="PF08263">
    <property type="entry name" value="LRRNT_2"/>
    <property type="match status" value="1"/>
</dbReference>
<keyword evidence="5" id="KW-0812">Transmembrane</keyword>
<dbReference type="SMART" id="SM00365">
    <property type="entry name" value="LRR_SD22"/>
    <property type="match status" value="6"/>
</dbReference>
<evidence type="ECO:0000256" key="9">
    <source>
        <dbReference type="ARBA" id="ARBA00023136"/>
    </source>
</evidence>
<dbReference type="Pfam" id="PF00560">
    <property type="entry name" value="LRR_1"/>
    <property type="match status" value="7"/>
</dbReference>
<keyword evidence="7" id="KW-0677">Repeat</keyword>
<dbReference type="Proteomes" id="UP001314170">
    <property type="component" value="Unassembled WGS sequence"/>
</dbReference>
<comment type="caution">
    <text evidence="14">The sequence shown here is derived from an EMBL/GenBank/DDBJ whole genome shotgun (WGS) entry which is preliminary data.</text>
</comment>
<comment type="subcellular location">
    <subcellularLocation>
        <location evidence="1">Cell membrane</location>
        <topology evidence="1">Single-pass type I membrane protein</topology>
    </subcellularLocation>
</comment>
<accession>A0AAV1RIB2</accession>
<dbReference type="GO" id="GO:0005886">
    <property type="term" value="C:plasma membrane"/>
    <property type="evidence" value="ECO:0007669"/>
    <property type="project" value="UniProtKB-SubCell"/>
</dbReference>
<keyword evidence="8" id="KW-1133">Transmembrane helix</keyword>
<name>A0AAV1RIB2_9ROSI</name>
<dbReference type="PANTHER" id="PTHR48061:SF46">
    <property type="entry name" value="LEUCINE-RICH REPEAT-CONTAINING N-TERMINAL PLANT-TYPE DOMAIN-CONTAINING PROTEIN"/>
    <property type="match status" value="1"/>
</dbReference>
<dbReference type="SUPFAM" id="SSF52047">
    <property type="entry name" value="RNI-like"/>
    <property type="match status" value="1"/>
</dbReference>
<evidence type="ECO:0000256" key="12">
    <source>
        <dbReference type="SAM" id="SignalP"/>
    </source>
</evidence>
<proteinExistence type="inferred from homology"/>
<evidence type="ECO:0000256" key="4">
    <source>
        <dbReference type="ARBA" id="ARBA00022614"/>
    </source>
</evidence>
<dbReference type="FunFam" id="3.80.10.10:FF:000213">
    <property type="entry name" value="Tyrosine-sulfated glycopeptide receptor 1"/>
    <property type="match status" value="1"/>
</dbReference>
<evidence type="ECO:0000313" key="15">
    <source>
        <dbReference type="Proteomes" id="UP001314170"/>
    </source>
</evidence>
<protein>
    <recommendedName>
        <fullName evidence="13">Leucine-rich repeat-containing N-terminal plant-type domain-containing protein</fullName>
    </recommendedName>
</protein>
<dbReference type="Gene3D" id="3.80.10.10">
    <property type="entry name" value="Ribonuclease Inhibitor"/>
    <property type="match status" value="3"/>
</dbReference>
<comment type="similarity">
    <text evidence="2">Belongs to the RLP family.</text>
</comment>
<evidence type="ECO:0000256" key="1">
    <source>
        <dbReference type="ARBA" id="ARBA00004251"/>
    </source>
</evidence>
<evidence type="ECO:0000313" key="14">
    <source>
        <dbReference type="EMBL" id="CAK7336364.1"/>
    </source>
</evidence>
<keyword evidence="9" id="KW-0472">Membrane</keyword>
<sequence length="689" mass="76800">MGCLLWIRQSFLSFILFHLHFQTTSSLLFSSNFFSSQHLCSHDQSLALIQFKDSFSINTSASWEVCGHPKTKLWKEGTDCCSWDGVTCDKKTGQVIELDLACSMLYGTLHSKSPLFSLHHLQKLDLSNNHFNNSHFSSRFGQFPHLTHLNLHNTGFSGRVPSEISHLSKLVSLYLNGNLDLTLEPISLHKLVQNLTKLRELDLSGINMSLVVPNSFMNLSSSLSFLSLMNCGLQGKFPGNIFLRPNLETIYLFGNEGLIGSFRSSNESSALAYLDLSQNLIILVLSSINKLRGEISSSVCNLKSLQILDLSNNSLSGFVPQCLGNFSNSLSELNLGMNNLEGNIPSTFSEGNSLEYLNLNDNELEGNIPRSIINCTKLKVLDLGNNKIADAFPYFLEMLQELKVLVLRSNRLKGFVKGPTTKYAFSKLRIFDLSGNNFSGPLPTRYFIGLEAMMTFDEDMIYLRGTNFTGYNYSVRMTWKGLATKFSKIQSTLTSIDLSDNNFRGDLPDSIRKLKAFEQLNLSHKSLRGYIQPSLGTLTNLESLDLSSNLLSGRIPRQLADLTFLQVLNLSYNLLEGPIPEGKQFNTFDRGSFEGNLGLCGFSITKECSSGKTPPLAPSCMKGGHSTLFEEGFGWKAVAMGYGCRFVFGTTIGYIVFRTGKPAWLVRMVQGQRYQKTSRTKSARINPIL</sequence>
<dbReference type="InterPro" id="IPR046956">
    <property type="entry name" value="RLP23-like"/>
</dbReference>
<dbReference type="AlphaFoldDB" id="A0AAV1RIB2"/>
<evidence type="ECO:0000256" key="11">
    <source>
        <dbReference type="ARBA" id="ARBA00023180"/>
    </source>
</evidence>
<reference evidence="14 15" key="1">
    <citation type="submission" date="2024-01" db="EMBL/GenBank/DDBJ databases">
        <authorList>
            <person name="Waweru B."/>
        </authorList>
    </citation>
    <scope>NUCLEOTIDE SEQUENCE [LARGE SCALE GENOMIC DNA]</scope>
</reference>
<dbReference type="SMART" id="SM00369">
    <property type="entry name" value="LRR_TYP"/>
    <property type="match status" value="6"/>
</dbReference>
<dbReference type="InterPro" id="IPR032675">
    <property type="entry name" value="LRR_dom_sf"/>
</dbReference>
<keyword evidence="11" id="KW-0325">Glycoprotein</keyword>
<organism evidence="14 15">
    <name type="scientific">Dovyalis caffra</name>
    <dbReference type="NCBI Taxonomy" id="77055"/>
    <lineage>
        <taxon>Eukaryota</taxon>
        <taxon>Viridiplantae</taxon>
        <taxon>Streptophyta</taxon>
        <taxon>Embryophyta</taxon>
        <taxon>Tracheophyta</taxon>
        <taxon>Spermatophyta</taxon>
        <taxon>Magnoliopsida</taxon>
        <taxon>eudicotyledons</taxon>
        <taxon>Gunneridae</taxon>
        <taxon>Pentapetalae</taxon>
        <taxon>rosids</taxon>
        <taxon>fabids</taxon>
        <taxon>Malpighiales</taxon>
        <taxon>Salicaceae</taxon>
        <taxon>Flacourtieae</taxon>
        <taxon>Dovyalis</taxon>
    </lineage>
</organism>
<gene>
    <name evidence="14" type="ORF">DCAF_LOCUS11372</name>
</gene>
<feature type="signal peptide" evidence="12">
    <location>
        <begin position="1"/>
        <end position="26"/>
    </location>
</feature>
<dbReference type="InterPro" id="IPR013210">
    <property type="entry name" value="LRR_N_plant-typ"/>
</dbReference>
<dbReference type="InterPro" id="IPR003591">
    <property type="entry name" value="Leu-rich_rpt_typical-subtyp"/>
</dbReference>
<keyword evidence="6 12" id="KW-0732">Signal</keyword>
<dbReference type="PANTHER" id="PTHR48061">
    <property type="entry name" value="LEUCINE-RICH REPEAT RECEPTOR PROTEIN KINASE EMS1-LIKE-RELATED"/>
    <property type="match status" value="1"/>
</dbReference>
<evidence type="ECO:0000256" key="10">
    <source>
        <dbReference type="ARBA" id="ARBA00023170"/>
    </source>
</evidence>
<evidence type="ECO:0000256" key="3">
    <source>
        <dbReference type="ARBA" id="ARBA00022475"/>
    </source>
</evidence>
<feature type="chain" id="PRO_5043807909" description="Leucine-rich repeat-containing N-terminal plant-type domain-containing protein" evidence="12">
    <location>
        <begin position="27"/>
        <end position="689"/>
    </location>
</feature>
<keyword evidence="3" id="KW-1003">Cell membrane</keyword>
<evidence type="ECO:0000256" key="5">
    <source>
        <dbReference type="ARBA" id="ARBA00022692"/>
    </source>
</evidence>
<keyword evidence="4" id="KW-0433">Leucine-rich repeat</keyword>
<feature type="domain" description="Leucine-rich repeat-containing N-terminal plant-type" evidence="13">
    <location>
        <begin position="42"/>
        <end position="89"/>
    </location>
</feature>
<evidence type="ECO:0000256" key="6">
    <source>
        <dbReference type="ARBA" id="ARBA00022729"/>
    </source>
</evidence>
<evidence type="ECO:0000256" key="8">
    <source>
        <dbReference type="ARBA" id="ARBA00022989"/>
    </source>
</evidence>
<dbReference type="InterPro" id="IPR001611">
    <property type="entry name" value="Leu-rich_rpt"/>
</dbReference>
<dbReference type="EMBL" id="CAWUPB010000994">
    <property type="protein sequence ID" value="CAK7336364.1"/>
    <property type="molecule type" value="Genomic_DNA"/>
</dbReference>
<dbReference type="Pfam" id="PF13855">
    <property type="entry name" value="LRR_8"/>
    <property type="match status" value="1"/>
</dbReference>
<evidence type="ECO:0000259" key="13">
    <source>
        <dbReference type="Pfam" id="PF08263"/>
    </source>
</evidence>
<keyword evidence="15" id="KW-1185">Reference proteome</keyword>
<keyword evidence="10" id="KW-0675">Receptor</keyword>
<evidence type="ECO:0000256" key="2">
    <source>
        <dbReference type="ARBA" id="ARBA00009592"/>
    </source>
</evidence>
<dbReference type="PRINTS" id="PR00019">
    <property type="entry name" value="LEURICHRPT"/>
</dbReference>